<gene>
    <name evidence="2" type="ORF">MtrunA17_Chr8g0338991</name>
</gene>
<organism evidence="2 3">
    <name type="scientific">Medicago truncatula</name>
    <name type="common">Barrel medic</name>
    <name type="synonym">Medicago tribuloides</name>
    <dbReference type="NCBI Taxonomy" id="3880"/>
    <lineage>
        <taxon>Eukaryota</taxon>
        <taxon>Viridiplantae</taxon>
        <taxon>Streptophyta</taxon>
        <taxon>Embryophyta</taxon>
        <taxon>Tracheophyta</taxon>
        <taxon>Spermatophyta</taxon>
        <taxon>Magnoliopsida</taxon>
        <taxon>eudicotyledons</taxon>
        <taxon>Gunneridae</taxon>
        <taxon>Pentapetalae</taxon>
        <taxon>rosids</taxon>
        <taxon>fabids</taxon>
        <taxon>Fabales</taxon>
        <taxon>Fabaceae</taxon>
        <taxon>Papilionoideae</taxon>
        <taxon>50 kb inversion clade</taxon>
        <taxon>NPAAA clade</taxon>
        <taxon>Hologalegina</taxon>
        <taxon>IRL clade</taxon>
        <taxon>Trifolieae</taxon>
        <taxon>Medicago</taxon>
    </lineage>
</organism>
<evidence type="ECO:0000313" key="3">
    <source>
        <dbReference type="Proteomes" id="UP000265566"/>
    </source>
</evidence>
<protein>
    <recommendedName>
        <fullName evidence="1">F-box associated beta-propeller type 1 domain-containing protein</fullName>
    </recommendedName>
</protein>
<reference evidence="3" key="1">
    <citation type="journal article" date="2018" name="Nat. Plants">
        <title>Whole-genome landscape of Medicago truncatula symbiotic genes.</title>
        <authorList>
            <person name="Pecrix Y."/>
            <person name="Staton S.E."/>
            <person name="Sallet E."/>
            <person name="Lelandais-Briere C."/>
            <person name="Moreau S."/>
            <person name="Carrere S."/>
            <person name="Blein T."/>
            <person name="Jardinaud M.F."/>
            <person name="Latrasse D."/>
            <person name="Zouine M."/>
            <person name="Zahm M."/>
            <person name="Kreplak J."/>
            <person name="Mayjonade B."/>
            <person name="Satge C."/>
            <person name="Perez M."/>
            <person name="Cauet S."/>
            <person name="Marande W."/>
            <person name="Chantry-Darmon C."/>
            <person name="Lopez-Roques C."/>
            <person name="Bouchez O."/>
            <person name="Berard A."/>
            <person name="Debelle F."/>
            <person name="Munos S."/>
            <person name="Bendahmane A."/>
            <person name="Berges H."/>
            <person name="Niebel A."/>
            <person name="Buitink J."/>
            <person name="Frugier F."/>
            <person name="Benhamed M."/>
            <person name="Crespi M."/>
            <person name="Gouzy J."/>
            <person name="Gamas P."/>
        </authorList>
    </citation>
    <scope>NUCLEOTIDE SEQUENCE [LARGE SCALE GENOMIC DNA]</scope>
    <source>
        <strain evidence="3">cv. Jemalong A17</strain>
    </source>
</reference>
<evidence type="ECO:0000313" key="2">
    <source>
        <dbReference type="EMBL" id="RHN38983.1"/>
    </source>
</evidence>
<evidence type="ECO:0000259" key="1">
    <source>
        <dbReference type="Pfam" id="PF07734"/>
    </source>
</evidence>
<dbReference type="AlphaFoldDB" id="A0A396GDZ3"/>
<feature type="domain" description="F-box associated beta-propeller type 1" evidence="1">
    <location>
        <begin position="19"/>
        <end position="164"/>
    </location>
</feature>
<dbReference type="InterPro" id="IPR006527">
    <property type="entry name" value="F-box-assoc_dom_typ1"/>
</dbReference>
<dbReference type="EMBL" id="PSQE01000008">
    <property type="protein sequence ID" value="RHN38983.1"/>
    <property type="molecule type" value="Genomic_DNA"/>
</dbReference>
<accession>A0A396GDZ3</accession>
<name>A0A396GDZ3_MEDTR</name>
<dbReference type="Proteomes" id="UP000265566">
    <property type="component" value="Chromosome 8"/>
</dbReference>
<comment type="caution">
    <text evidence="2">The sequence shown here is derived from an EMBL/GenBank/DDBJ whole genome shotgun (WGS) entry which is preliminary data.</text>
</comment>
<dbReference type="Gramene" id="rna44966">
    <property type="protein sequence ID" value="RHN38983.1"/>
    <property type="gene ID" value="gene44966"/>
</dbReference>
<proteinExistence type="predicted"/>
<dbReference type="Pfam" id="PF07734">
    <property type="entry name" value="FBA_1"/>
    <property type="match status" value="1"/>
</dbReference>
<sequence length="175" mass="20349">MFFPMTDGDWEETWKDGYHSSLWEIYSLKRNSWRKVDIDMPTQYNSGVGVQVYMDGVCHWWSESDEVYLVSFELINEVFVKTPIPSNMDDNDIDSRILFRHLNVLNGSIVWISNYAETGTFHISILGEVGVKESWTKLFIVGPMRDIEHPIGIGKKGDIFFRKKDNEQICLNLST</sequence>